<protein>
    <submittedName>
        <fullName evidence="1">Uncharacterized protein</fullName>
    </submittedName>
</protein>
<gene>
    <name evidence="1" type="ORF">KUTeg_009798</name>
</gene>
<dbReference type="Proteomes" id="UP001217089">
    <property type="component" value="Unassembled WGS sequence"/>
</dbReference>
<evidence type="ECO:0000313" key="2">
    <source>
        <dbReference type="Proteomes" id="UP001217089"/>
    </source>
</evidence>
<accession>A0ABQ9F4Y0</accession>
<dbReference type="PANTHER" id="PTHR37449:SF1">
    <property type="entry name" value="OS02G0159950 PROTEIN"/>
    <property type="match status" value="1"/>
</dbReference>
<name>A0ABQ9F4Y0_TEGGR</name>
<organism evidence="1 2">
    <name type="scientific">Tegillarca granosa</name>
    <name type="common">Malaysian cockle</name>
    <name type="synonym">Anadara granosa</name>
    <dbReference type="NCBI Taxonomy" id="220873"/>
    <lineage>
        <taxon>Eukaryota</taxon>
        <taxon>Metazoa</taxon>
        <taxon>Spiralia</taxon>
        <taxon>Lophotrochozoa</taxon>
        <taxon>Mollusca</taxon>
        <taxon>Bivalvia</taxon>
        <taxon>Autobranchia</taxon>
        <taxon>Pteriomorphia</taxon>
        <taxon>Arcoida</taxon>
        <taxon>Arcoidea</taxon>
        <taxon>Arcidae</taxon>
        <taxon>Tegillarca</taxon>
    </lineage>
</organism>
<comment type="caution">
    <text evidence="1">The sequence shown here is derived from an EMBL/GenBank/DDBJ whole genome shotgun (WGS) entry which is preliminary data.</text>
</comment>
<evidence type="ECO:0000313" key="1">
    <source>
        <dbReference type="EMBL" id="KAJ8312425.1"/>
    </source>
</evidence>
<reference evidence="1 2" key="1">
    <citation type="submission" date="2022-12" db="EMBL/GenBank/DDBJ databases">
        <title>Chromosome-level genome of Tegillarca granosa.</title>
        <authorList>
            <person name="Kim J."/>
        </authorList>
    </citation>
    <scope>NUCLEOTIDE SEQUENCE [LARGE SCALE GENOMIC DNA]</scope>
    <source>
        <strain evidence="1">Teg-2019</strain>
        <tissue evidence="1">Adductor muscle</tissue>
    </source>
</reference>
<sequence length="155" mass="17162">MSMNHGGGLVLGDLLSMNFKQFKECDRVVYHLYYQICIHYNSVLPHPPFFVPTIGGNNFAADRNKHLHPVSIPNAFAMRVFPVPGGPNNRYFRCPNPLLVNSAGYFAGNIIPSLSLAITSSRPMMSSNLTEGLHQTTDFNSSGVFTRVLSILLFS</sequence>
<dbReference type="PANTHER" id="PTHR37449">
    <property type="match status" value="1"/>
</dbReference>
<keyword evidence="2" id="KW-1185">Reference proteome</keyword>
<dbReference type="EMBL" id="JARBDR010000440">
    <property type="protein sequence ID" value="KAJ8312425.1"/>
    <property type="molecule type" value="Genomic_DNA"/>
</dbReference>
<proteinExistence type="predicted"/>